<feature type="binding site" evidence="9">
    <location>
        <position position="114"/>
    </location>
    <ligand>
        <name>ATP</name>
        <dbReference type="ChEBI" id="CHEBI:30616"/>
    </ligand>
</feature>
<name>A0A656Z0H8_9EURY</name>
<keyword evidence="6 9" id="KW-0028">Amino-acid biosynthesis</keyword>
<reference evidence="12 13" key="1">
    <citation type="journal article" date="2016" name="Sci. Rep.">
        <title>Metabolic traits of an uncultured archaeal lineage -MSBL1- from brine pools of the Red Sea.</title>
        <authorList>
            <person name="Mwirichia R."/>
            <person name="Alam I."/>
            <person name="Rashid M."/>
            <person name="Vinu M."/>
            <person name="Ba-Alawi W."/>
            <person name="Anthony Kamau A."/>
            <person name="Kamanda Ngugi D."/>
            <person name="Goker M."/>
            <person name="Klenk H.P."/>
            <person name="Bajic V."/>
            <person name="Stingl U."/>
        </authorList>
    </citation>
    <scope>NUCLEOTIDE SEQUENCE [LARGE SCALE GENOMIC DNA]</scope>
    <source>
        <strain evidence="12">SCGC-AAA259J03</strain>
    </source>
</reference>
<dbReference type="GO" id="GO:0005524">
    <property type="term" value="F:ATP binding"/>
    <property type="evidence" value="ECO:0007669"/>
    <property type="project" value="UniProtKB-UniRule"/>
</dbReference>
<dbReference type="Pfam" id="PF20979">
    <property type="entry name" value="Arginosuc_syn_C"/>
    <property type="match status" value="1"/>
</dbReference>
<feature type="binding site" evidence="9">
    <location>
        <position position="172"/>
    </location>
    <ligand>
        <name>L-citrulline</name>
        <dbReference type="ChEBI" id="CHEBI:57743"/>
    </ligand>
</feature>
<dbReference type="SUPFAM" id="SSF69864">
    <property type="entry name" value="Argininosuccinate synthetase, C-terminal domain"/>
    <property type="match status" value="1"/>
</dbReference>
<feature type="binding site" evidence="9">
    <location>
        <position position="181"/>
    </location>
    <ligand>
        <name>L-citrulline</name>
        <dbReference type="ChEBI" id="CHEBI:57743"/>
    </ligand>
</feature>
<dbReference type="NCBIfam" id="NF001770">
    <property type="entry name" value="PRK00509.1"/>
    <property type="match status" value="1"/>
</dbReference>
<evidence type="ECO:0000256" key="2">
    <source>
        <dbReference type="ARBA" id="ARBA00011881"/>
    </source>
</evidence>
<dbReference type="GO" id="GO:0005737">
    <property type="term" value="C:cytoplasm"/>
    <property type="evidence" value="ECO:0007669"/>
    <property type="project" value="UniProtKB-SubCell"/>
</dbReference>
<comment type="caution">
    <text evidence="12">The sequence shown here is derived from an EMBL/GenBank/DDBJ whole genome shotgun (WGS) entry which is preliminary data.</text>
</comment>
<dbReference type="AlphaFoldDB" id="A0A656Z0H8"/>
<dbReference type="PROSITE" id="PS00565">
    <property type="entry name" value="ARGININOSUCCIN_SYN_2"/>
    <property type="match status" value="1"/>
</dbReference>
<evidence type="ECO:0000256" key="8">
    <source>
        <dbReference type="ARBA" id="ARBA00022840"/>
    </source>
</evidence>
<dbReference type="CDD" id="cd01999">
    <property type="entry name" value="ASS"/>
    <property type="match status" value="1"/>
</dbReference>
<dbReference type="InterPro" id="IPR023434">
    <property type="entry name" value="Arginosuc_synth_type_1_subfam"/>
</dbReference>
<evidence type="ECO:0000313" key="13">
    <source>
        <dbReference type="Proteomes" id="UP000070257"/>
    </source>
</evidence>
<evidence type="ECO:0000256" key="6">
    <source>
        <dbReference type="ARBA" id="ARBA00022605"/>
    </source>
</evidence>
<dbReference type="InterPro" id="IPR018223">
    <property type="entry name" value="Arginosuc_synth_CS"/>
</dbReference>
<keyword evidence="13" id="KW-1185">Reference proteome</keyword>
<dbReference type="EC" id="6.3.4.5" evidence="3 9"/>
<gene>
    <name evidence="9" type="primary">argG</name>
    <name evidence="12" type="ORF">AKJ39_00895</name>
</gene>
<dbReference type="InterPro" id="IPR048268">
    <property type="entry name" value="Arginosuc_syn_C"/>
</dbReference>
<dbReference type="GO" id="GO:0000053">
    <property type="term" value="P:argininosuccinate metabolic process"/>
    <property type="evidence" value="ECO:0007669"/>
    <property type="project" value="TreeGrafter"/>
</dbReference>
<dbReference type="PANTHER" id="PTHR11587">
    <property type="entry name" value="ARGININOSUCCINATE SYNTHASE"/>
    <property type="match status" value="1"/>
</dbReference>
<evidence type="ECO:0000256" key="9">
    <source>
        <dbReference type="HAMAP-Rule" id="MF_00005"/>
    </source>
</evidence>
<dbReference type="Gene3D" id="3.40.50.620">
    <property type="entry name" value="HUPs"/>
    <property type="match status" value="1"/>
</dbReference>
<dbReference type="NCBIfam" id="TIGR00032">
    <property type="entry name" value="argG"/>
    <property type="match status" value="1"/>
</dbReference>
<dbReference type="GO" id="GO:0006526">
    <property type="term" value="P:L-arginine biosynthetic process"/>
    <property type="evidence" value="ECO:0007669"/>
    <property type="project" value="UniProtKB-UniRule"/>
</dbReference>
<evidence type="ECO:0000256" key="3">
    <source>
        <dbReference type="ARBA" id="ARBA00012286"/>
    </source>
</evidence>
<feature type="binding site" evidence="9">
    <location>
        <begin position="6"/>
        <end position="14"/>
    </location>
    <ligand>
        <name>ATP</name>
        <dbReference type="ChEBI" id="CHEBI:30616"/>
    </ligand>
</feature>
<evidence type="ECO:0000256" key="4">
    <source>
        <dbReference type="ARBA" id="ARBA00022571"/>
    </source>
</evidence>
<evidence type="ECO:0000256" key="5">
    <source>
        <dbReference type="ARBA" id="ARBA00022598"/>
    </source>
</evidence>
<dbReference type="EMBL" id="LHXT01000007">
    <property type="protein sequence ID" value="KXA98737.1"/>
    <property type="molecule type" value="Genomic_DNA"/>
</dbReference>
<keyword evidence="5 9" id="KW-0436">Ligase</keyword>
<feature type="binding site" evidence="9">
    <location>
        <position position="121"/>
    </location>
    <ligand>
        <name>L-aspartate</name>
        <dbReference type="ChEBI" id="CHEBI:29991"/>
    </ligand>
</feature>
<comment type="subunit">
    <text evidence="2 9">Homotetramer.</text>
</comment>
<protein>
    <recommendedName>
        <fullName evidence="3 9">Argininosuccinate synthase</fullName>
        <ecNumber evidence="3 9">6.3.4.5</ecNumber>
    </recommendedName>
    <alternativeName>
        <fullName evidence="9">Citrulline--aspartate ligase</fullName>
    </alternativeName>
</protein>
<comment type="pathway">
    <text evidence="1 9">Amino-acid biosynthesis; L-arginine biosynthesis; L-arginine from L-ornithine and carbamoyl phosphate: step 2/3.</text>
</comment>
<evidence type="ECO:0000313" key="12">
    <source>
        <dbReference type="EMBL" id="KXA98737.1"/>
    </source>
</evidence>
<dbReference type="GO" id="GO:0000050">
    <property type="term" value="P:urea cycle"/>
    <property type="evidence" value="ECO:0007669"/>
    <property type="project" value="TreeGrafter"/>
</dbReference>
<dbReference type="HAMAP" id="MF_00005">
    <property type="entry name" value="Arg_succ_synth_type1"/>
    <property type="match status" value="1"/>
</dbReference>
<dbReference type="InterPro" id="IPR001518">
    <property type="entry name" value="Arginosuc_synth"/>
</dbReference>
<evidence type="ECO:0000259" key="11">
    <source>
        <dbReference type="Pfam" id="PF20979"/>
    </source>
</evidence>
<feature type="domain" description="Arginosuccinate synthase-like N-terminal" evidence="10">
    <location>
        <begin position="2"/>
        <end position="162"/>
    </location>
</feature>
<evidence type="ECO:0000256" key="1">
    <source>
        <dbReference type="ARBA" id="ARBA00004967"/>
    </source>
</evidence>
<dbReference type="InterPro" id="IPR048267">
    <property type="entry name" value="Arginosuc_syn_N"/>
</dbReference>
<dbReference type="PANTHER" id="PTHR11587:SF2">
    <property type="entry name" value="ARGININOSUCCINATE SYNTHASE"/>
    <property type="match status" value="1"/>
</dbReference>
<feature type="binding site" evidence="9">
    <location>
        <position position="257"/>
    </location>
    <ligand>
        <name>L-citrulline</name>
        <dbReference type="ChEBI" id="CHEBI:57743"/>
    </ligand>
</feature>
<feature type="binding site" evidence="9">
    <location>
        <position position="116"/>
    </location>
    <ligand>
        <name>L-aspartate</name>
        <dbReference type="ChEBI" id="CHEBI:29991"/>
    </ligand>
</feature>
<dbReference type="Gene3D" id="3.90.1260.10">
    <property type="entry name" value="Argininosuccinate synthetase, chain A, domain 2"/>
    <property type="match status" value="1"/>
</dbReference>
<dbReference type="UniPathway" id="UPA00068">
    <property type="reaction ID" value="UER00113"/>
</dbReference>
<comment type="catalytic activity">
    <reaction evidence="9">
        <text>L-citrulline + L-aspartate + ATP = 2-(N(omega)-L-arginino)succinate + AMP + diphosphate + H(+)</text>
        <dbReference type="Rhea" id="RHEA:10932"/>
        <dbReference type="ChEBI" id="CHEBI:15378"/>
        <dbReference type="ChEBI" id="CHEBI:29991"/>
        <dbReference type="ChEBI" id="CHEBI:30616"/>
        <dbReference type="ChEBI" id="CHEBI:33019"/>
        <dbReference type="ChEBI" id="CHEBI:57472"/>
        <dbReference type="ChEBI" id="CHEBI:57743"/>
        <dbReference type="ChEBI" id="CHEBI:456215"/>
        <dbReference type="EC" id="6.3.4.5"/>
    </reaction>
</comment>
<feature type="binding site" evidence="9">
    <location>
        <position position="84"/>
    </location>
    <ligand>
        <name>L-citrulline</name>
        <dbReference type="ChEBI" id="CHEBI:57743"/>
    </ligand>
</feature>
<comment type="similarity">
    <text evidence="9">Belongs to the argininosuccinate synthase family. Type 1 subfamily.</text>
</comment>
<dbReference type="GO" id="GO:0004055">
    <property type="term" value="F:argininosuccinate synthase activity"/>
    <property type="evidence" value="ECO:0007669"/>
    <property type="project" value="UniProtKB-UniRule"/>
</dbReference>
<dbReference type="FunFam" id="3.90.1260.10:FF:000007">
    <property type="entry name" value="Argininosuccinate synthase"/>
    <property type="match status" value="1"/>
</dbReference>
<comment type="subcellular location">
    <subcellularLocation>
        <location evidence="9">Cytoplasm</location>
    </subcellularLocation>
</comment>
<evidence type="ECO:0000256" key="7">
    <source>
        <dbReference type="ARBA" id="ARBA00022741"/>
    </source>
</evidence>
<dbReference type="InterPro" id="IPR014729">
    <property type="entry name" value="Rossmann-like_a/b/a_fold"/>
</dbReference>
<proteinExistence type="inferred from homology"/>
<feature type="binding site" evidence="9">
    <location>
        <position position="120"/>
    </location>
    <ligand>
        <name>L-citrulline</name>
        <dbReference type="ChEBI" id="CHEBI:57743"/>
    </ligand>
</feature>
<feature type="binding site" evidence="9">
    <location>
        <position position="120"/>
    </location>
    <ligand>
        <name>L-aspartate</name>
        <dbReference type="ChEBI" id="CHEBI:29991"/>
    </ligand>
</feature>
<dbReference type="Proteomes" id="UP000070257">
    <property type="component" value="Unassembled WGS sequence"/>
</dbReference>
<sequence>MKIALAFSGGLDTSVCLKILQEEYNAEVVTVAGVVGQDPEKLEKIRKKAENLGSVKYYGVDLTKEFVEDYIFPSIKANGNYEGYPLSSALARYPIAAKVVEIAQKEDCSAIAHGCTGKGNDQFRFDTTISLKDPDMEIIAPVREKNLDRNWEIQYAKENDIPVPVDVNEPYSIDENIWGRSIEGGELEDPKNEPPEEIYKLTQSPSEAPDEPRTLEIEFENGVPVKLNGNEKDGASLIENLNKSVGEYGVGRIDIVEDRSLGLKSRENYEAPAALALTEAHKALEQLVLTRDEIKFKTMVDGLWSELAYRGLWFDPLREDLDAFIEKTQERVTGQVKIKLEPGSIRVVSRASPHSLHEPELVSFEDYGFDQRESVGAIKFQALQGKSYWKKKKDR</sequence>
<feature type="domain" description="Arginosuccinate synthase C-terminal" evidence="11">
    <location>
        <begin position="171"/>
        <end position="388"/>
    </location>
</feature>
<dbReference type="InterPro" id="IPR024074">
    <property type="entry name" value="AS_cat/multimer_dom_body"/>
</dbReference>
<keyword evidence="7 9" id="KW-0547">Nucleotide-binding</keyword>
<dbReference type="SUPFAM" id="SSF52402">
    <property type="entry name" value="Adenine nucleotide alpha hydrolases-like"/>
    <property type="match status" value="1"/>
</dbReference>
<keyword evidence="4 9" id="KW-0055">Arginine biosynthesis</keyword>
<accession>A0A656Z0H8</accession>
<comment type="caution">
    <text evidence="9">Lacks conserved residue(s) required for the propagation of feature annotation.</text>
</comment>
<organism evidence="12 13">
    <name type="scientific">candidate division MSBL1 archaeon SCGC-AAA259J03</name>
    <dbReference type="NCBI Taxonomy" id="1698269"/>
    <lineage>
        <taxon>Archaea</taxon>
        <taxon>Methanobacteriati</taxon>
        <taxon>Methanobacteriota</taxon>
        <taxon>candidate division MSBL1</taxon>
    </lineage>
</organism>
<dbReference type="FunFam" id="3.40.50.620:FF:000019">
    <property type="entry name" value="Argininosuccinate synthase"/>
    <property type="match status" value="1"/>
</dbReference>
<dbReference type="NCBIfam" id="NF010392">
    <property type="entry name" value="PRK13820.1"/>
    <property type="match status" value="1"/>
</dbReference>
<keyword evidence="9" id="KW-0963">Cytoplasm</keyword>
<feature type="binding site" evidence="9">
    <location>
        <position position="124"/>
    </location>
    <ligand>
        <name>L-citrulline</name>
        <dbReference type="ChEBI" id="CHEBI:57743"/>
    </ligand>
</feature>
<dbReference type="PROSITE" id="PS00564">
    <property type="entry name" value="ARGININOSUCCIN_SYN_1"/>
    <property type="match status" value="1"/>
</dbReference>
<dbReference type="Pfam" id="PF00764">
    <property type="entry name" value="Arginosuc_synth"/>
    <property type="match status" value="1"/>
</dbReference>
<keyword evidence="8 9" id="KW-0067">ATP-binding</keyword>
<evidence type="ECO:0000259" key="10">
    <source>
        <dbReference type="Pfam" id="PF00764"/>
    </source>
</evidence>
<feature type="binding site" evidence="9">
    <location>
        <position position="269"/>
    </location>
    <ligand>
        <name>L-citrulline</name>
        <dbReference type="ChEBI" id="CHEBI:57743"/>
    </ligand>
</feature>